<dbReference type="OrthoDB" id="5560686at2759"/>
<dbReference type="AlphaFoldDB" id="A0A1E7FC91"/>
<evidence type="ECO:0000313" key="3">
    <source>
        <dbReference type="Proteomes" id="UP000095751"/>
    </source>
</evidence>
<gene>
    <name evidence="2" type="ORF">FRACYDRAFT_240358</name>
</gene>
<dbReference type="InParanoid" id="A0A1E7FC91"/>
<feature type="compositionally biased region" description="Acidic residues" evidence="1">
    <location>
        <begin position="10"/>
        <end position="23"/>
    </location>
</feature>
<dbReference type="SUPFAM" id="SSF82199">
    <property type="entry name" value="SET domain"/>
    <property type="match status" value="1"/>
</dbReference>
<proteinExistence type="predicted"/>
<dbReference type="KEGG" id="fcy:FRACYDRAFT_240358"/>
<dbReference type="Proteomes" id="UP000095751">
    <property type="component" value="Unassembled WGS sequence"/>
</dbReference>
<feature type="region of interest" description="Disordered" evidence="1">
    <location>
        <begin position="1"/>
        <end position="39"/>
    </location>
</feature>
<feature type="region of interest" description="Disordered" evidence="1">
    <location>
        <begin position="93"/>
        <end position="137"/>
    </location>
</feature>
<feature type="compositionally biased region" description="Basic and acidic residues" evidence="1">
    <location>
        <begin position="24"/>
        <end position="39"/>
    </location>
</feature>
<reference evidence="2 3" key="1">
    <citation type="submission" date="2016-09" db="EMBL/GenBank/DDBJ databases">
        <title>Extensive genetic diversity and differential bi-allelic expression allows diatom success in the polar Southern Ocean.</title>
        <authorList>
            <consortium name="DOE Joint Genome Institute"/>
            <person name="Mock T."/>
            <person name="Otillar R.P."/>
            <person name="Strauss J."/>
            <person name="Dupont C."/>
            <person name="Frickenhaus S."/>
            <person name="Maumus F."/>
            <person name="Mcmullan M."/>
            <person name="Sanges R."/>
            <person name="Schmutz J."/>
            <person name="Toseland A."/>
            <person name="Valas R."/>
            <person name="Veluchamy A."/>
            <person name="Ward B.J."/>
            <person name="Allen A."/>
            <person name="Barry K."/>
            <person name="Falciatore A."/>
            <person name="Ferrante M."/>
            <person name="Fortunato A.E."/>
            <person name="Gloeckner G."/>
            <person name="Gruber A."/>
            <person name="Hipkin R."/>
            <person name="Janech M."/>
            <person name="Kroth P."/>
            <person name="Leese F."/>
            <person name="Lindquist E."/>
            <person name="Lyon B.R."/>
            <person name="Martin J."/>
            <person name="Mayer C."/>
            <person name="Parker M."/>
            <person name="Quesneville H."/>
            <person name="Raymond J."/>
            <person name="Uhlig C."/>
            <person name="Valentin K.U."/>
            <person name="Worden A.Z."/>
            <person name="Armbrust E.V."/>
            <person name="Bowler C."/>
            <person name="Green B."/>
            <person name="Moulton V."/>
            <person name="Van Oosterhout C."/>
            <person name="Grigoriev I."/>
        </authorList>
    </citation>
    <scope>NUCLEOTIDE SEQUENCE [LARGE SCALE GENOMIC DNA]</scope>
    <source>
        <strain evidence="2 3">CCMP1102</strain>
    </source>
</reference>
<keyword evidence="3" id="KW-1185">Reference proteome</keyword>
<protein>
    <submittedName>
        <fullName evidence="2">Uncharacterized protein</fullName>
    </submittedName>
</protein>
<evidence type="ECO:0000313" key="2">
    <source>
        <dbReference type="EMBL" id="OEU15665.1"/>
    </source>
</evidence>
<accession>A0A1E7FC91</accession>
<dbReference type="Gene3D" id="2.170.270.10">
    <property type="entry name" value="SET domain"/>
    <property type="match status" value="1"/>
</dbReference>
<evidence type="ECO:0000256" key="1">
    <source>
        <dbReference type="SAM" id="MobiDB-lite"/>
    </source>
</evidence>
<organism evidence="2 3">
    <name type="scientific">Fragilariopsis cylindrus CCMP1102</name>
    <dbReference type="NCBI Taxonomy" id="635003"/>
    <lineage>
        <taxon>Eukaryota</taxon>
        <taxon>Sar</taxon>
        <taxon>Stramenopiles</taxon>
        <taxon>Ochrophyta</taxon>
        <taxon>Bacillariophyta</taxon>
        <taxon>Bacillariophyceae</taxon>
        <taxon>Bacillariophycidae</taxon>
        <taxon>Bacillariales</taxon>
        <taxon>Bacillariaceae</taxon>
        <taxon>Fragilariopsis</taxon>
    </lineage>
</organism>
<name>A0A1E7FC91_9STRA</name>
<feature type="compositionally biased region" description="Low complexity" evidence="1">
    <location>
        <begin position="96"/>
        <end position="117"/>
    </location>
</feature>
<dbReference type="InterPro" id="IPR046341">
    <property type="entry name" value="SET_dom_sf"/>
</dbReference>
<sequence>MSNKQNNEGETIDECSSDDDDEIIFDKNDHDHDHGRSDNINIIDDKKYFLGFEESNKFRELWQRLKNLVVRTSQILNAGMGLYYEIPAPSSPLPLSSTKETSSKSTTNNNNNNNNNNTHDEPLADDTTGGGIDDAAADATDAADDDDIQVFPDTIPEGSVLCFYTGHVHNHSSASRVDKSYLLWIRGDTLVTAGNMPTTVTARYINDPLNDTLINCRFTVTSLPPDFDHDQDHEDTIRSSVVATRPIRLGEELFIGYGDGYWKNQPPHIKGEILSRINLI</sequence>
<dbReference type="EMBL" id="KV784359">
    <property type="protein sequence ID" value="OEU15665.1"/>
    <property type="molecule type" value="Genomic_DNA"/>
</dbReference>